<comment type="caution">
    <text evidence="4">The sequence shown here is derived from an EMBL/GenBank/DDBJ whole genome shotgun (WGS) entry which is preliminary data.</text>
</comment>
<dbReference type="SUPFAM" id="SSF53474">
    <property type="entry name" value="alpha/beta-Hydrolases"/>
    <property type="match status" value="1"/>
</dbReference>
<dbReference type="InterPro" id="IPR050266">
    <property type="entry name" value="AB_hydrolase_sf"/>
</dbReference>
<evidence type="ECO:0000313" key="5">
    <source>
        <dbReference type="Proteomes" id="UP000320801"/>
    </source>
</evidence>
<evidence type="ECO:0000256" key="2">
    <source>
        <dbReference type="ARBA" id="ARBA00022487"/>
    </source>
</evidence>
<dbReference type="GO" id="GO:0052689">
    <property type="term" value="F:carboxylic ester hydrolase activity"/>
    <property type="evidence" value="ECO:0007669"/>
    <property type="project" value="UniProtKB-KW"/>
</dbReference>
<dbReference type="RefSeq" id="WP_141484029.1">
    <property type="nucleotide sequence ID" value="NZ_SMDN01000008.1"/>
</dbReference>
<dbReference type="InterPro" id="IPR029058">
    <property type="entry name" value="AB_hydrolase_fold"/>
</dbReference>
<organism evidence="4 5">
    <name type="scientific">Mycoplasmopsis mucosicanis</name>
    <dbReference type="NCBI Taxonomy" id="458208"/>
    <lineage>
        <taxon>Bacteria</taxon>
        <taxon>Bacillati</taxon>
        <taxon>Mycoplasmatota</taxon>
        <taxon>Mycoplasmoidales</taxon>
        <taxon>Metamycoplasmataceae</taxon>
        <taxon>Mycoplasmopsis</taxon>
    </lineage>
</organism>
<dbReference type="AlphaFoldDB" id="A0A507SMI4"/>
<dbReference type="PRINTS" id="PR00111">
    <property type="entry name" value="ABHYDROLASE"/>
</dbReference>
<dbReference type="PANTHER" id="PTHR43798:SF33">
    <property type="entry name" value="HYDROLASE, PUTATIVE (AFU_ORTHOLOGUE AFUA_2G14860)-RELATED"/>
    <property type="match status" value="1"/>
</dbReference>
<comment type="similarity">
    <text evidence="1">Belongs to the lipase/esterase LIP3/BchO family.</text>
</comment>
<keyword evidence="5" id="KW-1185">Reference proteome</keyword>
<name>A0A507SMI4_9BACT</name>
<dbReference type="InterPro" id="IPR000073">
    <property type="entry name" value="AB_hydrolase_1"/>
</dbReference>
<evidence type="ECO:0000256" key="1">
    <source>
        <dbReference type="ARBA" id="ARBA00006989"/>
    </source>
</evidence>
<dbReference type="Proteomes" id="UP000320801">
    <property type="component" value="Unassembled WGS sequence"/>
</dbReference>
<sequence length="267" mass="31388">MNDFFEYKDAKIEYLTMDNNCEKTLLFLHGFSGEFMFYEDIYKSYEGMYNIYALNMPTHGQSDIRPDLMNMEDFGEIVIKFVKEKNLNHIRLIGHSMGGGVAMSIAWKLGELVDKVILLGPMNRTMLMYNHLWPLFFPRNWEDYVKLAPILYFNHKALLANDEVIQRVEEKFSNEEVHKRLDVIYEWGYRMPQEKNQEIVDQGIAKCKSPIYLINGDHDGIVNVANCERHYKNLNNNVKSYVIKNSGHCMWVDNFDEFMSVFTEAIA</sequence>
<dbReference type="EMBL" id="SMDN01000008">
    <property type="protein sequence ID" value="TQC51435.1"/>
    <property type="molecule type" value="Genomic_DNA"/>
</dbReference>
<feature type="domain" description="AB hydrolase-1" evidence="3">
    <location>
        <begin position="24"/>
        <end position="251"/>
    </location>
</feature>
<keyword evidence="2" id="KW-0719">Serine esterase</keyword>
<accession>A0A507SMI4</accession>
<gene>
    <name evidence="4" type="ORF">E1I18_02525</name>
</gene>
<dbReference type="Gene3D" id="3.40.50.1820">
    <property type="entry name" value="alpha/beta hydrolase"/>
    <property type="match status" value="1"/>
</dbReference>
<dbReference type="PANTHER" id="PTHR43798">
    <property type="entry name" value="MONOACYLGLYCEROL LIPASE"/>
    <property type="match status" value="1"/>
</dbReference>
<keyword evidence="4" id="KW-0378">Hydrolase</keyword>
<reference evidence="4 5" key="1">
    <citation type="submission" date="2019-03" db="EMBL/GenBank/DDBJ databases">
        <title>Characterization of a novel Mycoplasma cynos real-time PCR assay.</title>
        <authorList>
            <person name="Tallmadge R.L."/>
            <person name="Mitchell P.K."/>
            <person name="Goodman L."/>
        </authorList>
    </citation>
    <scope>NUCLEOTIDE SEQUENCE [LARGE SCALE GENOMIC DNA]</scope>
    <source>
        <strain evidence="4 5">1642</strain>
    </source>
</reference>
<dbReference type="Pfam" id="PF00561">
    <property type="entry name" value="Abhydrolase_1"/>
    <property type="match status" value="1"/>
</dbReference>
<dbReference type="GO" id="GO:0016020">
    <property type="term" value="C:membrane"/>
    <property type="evidence" value="ECO:0007669"/>
    <property type="project" value="TreeGrafter"/>
</dbReference>
<dbReference type="OrthoDB" id="403987at2"/>
<proteinExistence type="inferred from homology"/>
<evidence type="ECO:0000259" key="3">
    <source>
        <dbReference type="Pfam" id="PF00561"/>
    </source>
</evidence>
<protein>
    <submittedName>
        <fullName evidence="4">Alpha/beta hydrolase</fullName>
    </submittedName>
</protein>
<evidence type="ECO:0000313" key="4">
    <source>
        <dbReference type="EMBL" id="TQC51435.1"/>
    </source>
</evidence>